<dbReference type="Proteomes" id="UP001552521">
    <property type="component" value="Unassembled WGS sequence"/>
</dbReference>
<evidence type="ECO:0000313" key="2">
    <source>
        <dbReference type="EMBL" id="MEV4681087.1"/>
    </source>
</evidence>
<keyword evidence="1" id="KW-1133">Transmembrane helix</keyword>
<dbReference type="EMBL" id="JBFAQK010000009">
    <property type="protein sequence ID" value="MEV4681087.1"/>
    <property type="molecule type" value="Genomic_DNA"/>
</dbReference>
<organism evidence="2 3">
    <name type="scientific">Streptomyces kurssanovii</name>
    <dbReference type="NCBI Taxonomy" id="67312"/>
    <lineage>
        <taxon>Bacteria</taxon>
        <taxon>Bacillati</taxon>
        <taxon>Actinomycetota</taxon>
        <taxon>Actinomycetes</taxon>
        <taxon>Kitasatosporales</taxon>
        <taxon>Streptomycetaceae</taxon>
        <taxon>Streptomyces</taxon>
    </lineage>
</organism>
<accession>A0ABV3HRA9</accession>
<proteinExistence type="predicted"/>
<comment type="caution">
    <text evidence="2">The sequence shown here is derived from an EMBL/GenBank/DDBJ whole genome shotgun (WGS) entry which is preliminary data.</text>
</comment>
<name>A0ABV3HRA9_9ACTN</name>
<keyword evidence="3" id="KW-1185">Reference proteome</keyword>
<feature type="transmembrane region" description="Helical" evidence="1">
    <location>
        <begin position="141"/>
        <end position="163"/>
    </location>
</feature>
<keyword evidence="1" id="KW-0812">Transmembrane</keyword>
<dbReference type="RefSeq" id="WP_364590875.1">
    <property type="nucleotide sequence ID" value="NZ_JBFAQK010000009.1"/>
</dbReference>
<gene>
    <name evidence="2" type="ORF">AB0K36_09965</name>
</gene>
<keyword evidence="1" id="KW-0472">Membrane</keyword>
<evidence type="ECO:0000256" key="1">
    <source>
        <dbReference type="SAM" id="Phobius"/>
    </source>
</evidence>
<reference evidence="2 3" key="1">
    <citation type="submission" date="2024-06" db="EMBL/GenBank/DDBJ databases">
        <title>The Natural Products Discovery Center: Release of the First 8490 Sequenced Strains for Exploring Actinobacteria Biosynthetic Diversity.</title>
        <authorList>
            <person name="Kalkreuter E."/>
            <person name="Kautsar S.A."/>
            <person name="Yang D."/>
            <person name="Bader C.D."/>
            <person name="Teijaro C.N."/>
            <person name="Fluegel L."/>
            <person name="Davis C.M."/>
            <person name="Simpson J.R."/>
            <person name="Lauterbach L."/>
            <person name="Steele A.D."/>
            <person name="Gui C."/>
            <person name="Meng S."/>
            <person name="Li G."/>
            <person name="Viehrig K."/>
            <person name="Ye F."/>
            <person name="Su P."/>
            <person name="Kiefer A.F."/>
            <person name="Nichols A."/>
            <person name="Cepeda A.J."/>
            <person name="Yan W."/>
            <person name="Fan B."/>
            <person name="Jiang Y."/>
            <person name="Adhikari A."/>
            <person name="Zheng C.-J."/>
            <person name="Schuster L."/>
            <person name="Cowan T.M."/>
            <person name="Smanski M.J."/>
            <person name="Chevrette M.G."/>
            <person name="De Carvalho L.P.S."/>
            <person name="Shen B."/>
        </authorList>
    </citation>
    <scope>NUCLEOTIDE SEQUENCE [LARGE SCALE GENOMIC DNA]</scope>
    <source>
        <strain evidence="2 3">NPDC049344</strain>
    </source>
</reference>
<protein>
    <submittedName>
        <fullName evidence="2">Uncharacterized protein</fullName>
    </submittedName>
</protein>
<sequence length="229" mass="25127">MTAVLTMKIPPVRRKDMHGGAVPPPPVRNVVEYADGSGPARAVAYVERELPPGGIPAYLAARGSGARSFVLWGDENRGSRVATVVTESARNGVATYQVLGAHGEVIGTIVREKALSGRGLRTRWTVRQPGLPDAVGYKGRIFWWLVVWLLSPMAPFALVIAAFENGDFPRGPRRIIWRASGQVPLEFKAFGDKLRLCAPELDRRLGFGLIALLRSFDGWLGNSWDDRKK</sequence>
<evidence type="ECO:0000313" key="3">
    <source>
        <dbReference type="Proteomes" id="UP001552521"/>
    </source>
</evidence>